<sequence length="958" mass="106378">MPALASSMRVAALPAAAPAEPAERWRAAVEASGIGVWDWCVTSGEVYYSPEWKAMLGYADDEIGARFEEWQDRVHADDLDAALAAIDAHLKGHTAMYVCEHRLRGRDGGYRWILARGRVIERDAAGRATRVVGTHTDITAQRRALAQMQEREARYAAAFHSTFQLMGVVDVDGRVIEGNDTALAFAGLRAEDVSGRWIWELPYFQASPQTVALVREAVQQAASGQLVRAEFEILGAHDARMMVDFSLKPVRDAKGRITMLIAEGHDVSERRRAAIELGARERALRLTIQASPIGLAMVGLDGRWLMVNRALCEIVGYGQQELMSMTFQDITHPDDLAPDLELVRRTIDGEIAGYRLSKRYLRKDGGIVPIQLDVSLVRDADGHPLHFLSHVQDVSARLRYEQLLQQEKERFQVALSAITDAVVITDTQGRIDFVNPIAERLLGVVSSALIGQRLGDVVDLREEAGERLPLLDALPDQHASFVQGLANLYRGSLPRLWIEYALAPLKDGGGEPIGYVFMLHDVTQARALTRALEHQATHDALTGLLNRSGFERQLEQQRRAVVQQPRPWCLLYLDLDRFKIVNDTIGHDAGDELLRALALRLRSVLRSTDVFARLGGDEFGVILDRCAVDEAELVAAKLIDAVEHFRFRRDEQQFQLGLSIGIAEPPDAVCSVADLLRMADAACYVAKRTGRNRACVYRDSGIDGFTPAVEFDAVNALQRAFDDDRLAVYAQKIVDLDSRRVVGIELLTRLIGPDGSVITPDRFLPAAERNDLITRLDGWMLRRAATLLAERKPCVPKEWYVTINVSGLSLSDLRFHRVISEVLSTSAGLRDRICFEITESAAPSNWHVTLQGIELLRSHGCRVLLDDFGSGFTAFNYLRHLRVDGIKIAQDFTTAIRGDPVNEPVVSMIAQIGRKLGIKVIAEGVEDEATASQLHALGIRRGQGFYFHHPQPVTELLV</sequence>
<dbReference type="PROSITE" id="PS50883">
    <property type="entry name" value="EAL"/>
    <property type="match status" value="1"/>
</dbReference>
<gene>
    <name evidence="5" type="ORF">ABSH63_02830</name>
</gene>
<dbReference type="SUPFAM" id="SSF141868">
    <property type="entry name" value="EAL domain-like"/>
    <property type="match status" value="1"/>
</dbReference>
<feature type="domain" description="EAL" evidence="3">
    <location>
        <begin position="710"/>
        <end position="958"/>
    </location>
</feature>
<comment type="caution">
    <text evidence="5">The sequence shown here is derived from an EMBL/GenBank/DDBJ whole genome shotgun (WGS) entry which is preliminary data.</text>
</comment>
<name>A0ABV2A8Z6_9GAMM</name>
<dbReference type="InterPro" id="IPR013656">
    <property type="entry name" value="PAS_4"/>
</dbReference>
<dbReference type="Gene3D" id="3.30.70.270">
    <property type="match status" value="1"/>
</dbReference>
<dbReference type="NCBIfam" id="TIGR00229">
    <property type="entry name" value="sensory_box"/>
    <property type="match status" value="4"/>
</dbReference>
<dbReference type="InterPro" id="IPR000014">
    <property type="entry name" value="PAS"/>
</dbReference>
<dbReference type="PROSITE" id="PS50113">
    <property type="entry name" value="PAC"/>
    <property type="match status" value="4"/>
</dbReference>
<dbReference type="InterPro" id="IPR043128">
    <property type="entry name" value="Rev_trsase/Diguanyl_cyclase"/>
</dbReference>
<dbReference type="SMART" id="SM00267">
    <property type="entry name" value="GGDEF"/>
    <property type="match status" value="1"/>
</dbReference>
<evidence type="ECO:0000313" key="6">
    <source>
        <dbReference type="Proteomes" id="UP001465331"/>
    </source>
</evidence>
<evidence type="ECO:0000259" key="2">
    <source>
        <dbReference type="PROSITE" id="PS50113"/>
    </source>
</evidence>
<feature type="domain" description="GGDEF" evidence="4">
    <location>
        <begin position="566"/>
        <end position="699"/>
    </location>
</feature>
<dbReference type="RefSeq" id="WP_352887246.1">
    <property type="nucleotide sequence ID" value="NZ_JBEPIJ010000002.1"/>
</dbReference>
<dbReference type="SUPFAM" id="SSF55785">
    <property type="entry name" value="PYP-like sensor domain (PAS domain)"/>
    <property type="match status" value="4"/>
</dbReference>
<dbReference type="InterPro" id="IPR001633">
    <property type="entry name" value="EAL_dom"/>
</dbReference>
<dbReference type="SMART" id="SM00086">
    <property type="entry name" value="PAC"/>
    <property type="match status" value="4"/>
</dbReference>
<dbReference type="PANTHER" id="PTHR44757">
    <property type="entry name" value="DIGUANYLATE CYCLASE DGCP"/>
    <property type="match status" value="1"/>
</dbReference>
<dbReference type="InterPro" id="IPR035919">
    <property type="entry name" value="EAL_sf"/>
</dbReference>
<dbReference type="Pfam" id="PF00990">
    <property type="entry name" value="GGDEF"/>
    <property type="match status" value="1"/>
</dbReference>
<feature type="domain" description="PAC" evidence="2">
    <location>
        <begin position="227"/>
        <end position="279"/>
    </location>
</feature>
<dbReference type="InterPro" id="IPR001610">
    <property type="entry name" value="PAC"/>
</dbReference>
<dbReference type="NCBIfam" id="TIGR00254">
    <property type="entry name" value="GGDEF"/>
    <property type="match status" value="1"/>
</dbReference>
<dbReference type="Pfam" id="PF00563">
    <property type="entry name" value="EAL"/>
    <property type="match status" value="1"/>
</dbReference>
<feature type="domain" description="PAS" evidence="1">
    <location>
        <begin position="407"/>
        <end position="460"/>
    </location>
</feature>
<protein>
    <submittedName>
        <fullName evidence="5">PAS domain S-box protein</fullName>
    </submittedName>
</protein>
<dbReference type="CDD" id="cd01949">
    <property type="entry name" value="GGDEF"/>
    <property type="match status" value="1"/>
</dbReference>
<evidence type="ECO:0000259" key="1">
    <source>
        <dbReference type="PROSITE" id="PS50112"/>
    </source>
</evidence>
<dbReference type="InterPro" id="IPR013655">
    <property type="entry name" value="PAS_fold_3"/>
</dbReference>
<dbReference type="Gene3D" id="3.30.450.20">
    <property type="entry name" value="PAS domain"/>
    <property type="match status" value="4"/>
</dbReference>
<dbReference type="Pfam" id="PF08447">
    <property type="entry name" value="PAS_3"/>
    <property type="match status" value="2"/>
</dbReference>
<dbReference type="SMART" id="SM00052">
    <property type="entry name" value="EAL"/>
    <property type="match status" value="1"/>
</dbReference>
<dbReference type="InterPro" id="IPR000700">
    <property type="entry name" value="PAS-assoc_C"/>
</dbReference>
<feature type="domain" description="PAC" evidence="2">
    <location>
        <begin position="354"/>
        <end position="406"/>
    </location>
</feature>
<dbReference type="InterPro" id="IPR000160">
    <property type="entry name" value="GGDEF_dom"/>
</dbReference>
<dbReference type="SMART" id="SM00091">
    <property type="entry name" value="PAS"/>
    <property type="match status" value="4"/>
</dbReference>
<dbReference type="CDD" id="cd01948">
    <property type="entry name" value="EAL"/>
    <property type="match status" value="1"/>
</dbReference>
<accession>A0ABV2A8Z6</accession>
<dbReference type="InterPro" id="IPR052155">
    <property type="entry name" value="Biofilm_reg_signaling"/>
</dbReference>
<dbReference type="PANTHER" id="PTHR44757:SF4">
    <property type="entry name" value="DIGUANYLATE CYCLASE DGCE-RELATED"/>
    <property type="match status" value="1"/>
</dbReference>
<dbReference type="SUPFAM" id="SSF55073">
    <property type="entry name" value="Nucleotide cyclase"/>
    <property type="match status" value="1"/>
</dbReference>
<dbReference type="InterPro" id="IPR035965">
    <property type="entry name" value="PAS-like_dom_sf"/>
</dbReference>
<organism evidence="5 6">
    <name type="scientific">Sinimarinibacterium thermocellulolyticum</name>
    <dbReference type="NCBI Taxonomy" id="3170016"/>
    <lineage>
        <taxon>Bacteria</taxon>
        <taxon>Pseudomonadati</taxon>
        <taxon>Pseudomonadota</taxon>
        <taxon>Gammaproteobacteria</taxon>
        <taxon>Nevskiales</taxon>
        <taxon>Nevskiaceae</taxon>
        <taxon>Sinimarinibacterium</taxon>
    </lineage>
</organism>
<dbReference type="PROSITE" id="PS50887">
    <property type="entry name" value="GGDEF"/>
    <property type="match status" value="1"/>
</dbReference>
<dbReference type="InterPro" id="IPR029787">
    <property type="entry name" value="Nucleotide_cyclase"/>
</dbReference>
<dbReference type="Pfam" id="PF08448">
    <property type="entry name" value="PAS_4"/>
    <property type="match status" value="1"/>
</dbReference>
<reference evidence="5 6" key="1">
    <citation type="submission" date="2024-06" db="EMBL/GenBank/DDBJ databases">
        <authorList>
            <person name="Li Z."/>
            <person name="Jiang Y."/>
        </authorList>
    </citation>
    <scope>NUCLEOTIDE SEQUENCE [LARGE SCALE GENOMIC DNA]</scope>
    <source>
        <strain evidence="5 6">HSW-8</strain>
    </source>
</reference>
<dbReference type="CDD" id="cd00130">
    <property type="entry name" value="PAS"/>
    <property type="match status" value="4"/>
</dbReference>
<dbReference type="Proteomes" id="UP001465331">
    <property type="component" value="Unassembled WGS sequence"/>
</dbReference>
<evidence type="ECO:0000259" key="3">
    <source>
        <dbReference type="PROSITE" id="PS50883"/>
    </source>
</evidence>
<feature type="domain" description="PAC" evidence="2">
    <location>
        <begin position="482"/>
        <end position="534"/>
    </location>
</feature>
<dbReference type="Gene3D" id="3.20.20.450">
    <property type="entry name" value="EAL domain"/>
    <property type="match status" value="1"/>
</dbReference>
<keyword evidence="6" id="KW-1185">Reference proteome</keyword>
<feature type="domain" description="PAS" evidence="1">
    <location>
        <begin position="280"/>
        <end position="350"/>
    </location>
</feature>
<proteinExistence type="predicted"/>
<feature type="domain" description="PAC" evidence="2">
    <location>
        <begin position="97"/>
        <end position="150"/>
    </location>
</feature>
<feature type="domain" description="PAS" evidence="1">
    <location>
        <begin position="151"/>
        <end position="225"/>
    </location>
</feature>
<evidence type="ECO:0000313" key="5">
    <source>
        <dbReference type="EMBL" id="MES0872949.1"/>
    </source>
</evidence>
<dbReference type="Pfam" id="PF13426">
    <property type="entry name" value="PAS_9"/>
    <property type="match status" value="1"/>
</dbReference>
<evidence type="ECO:0000259" key="4">
    <source>
        <dbReference type="PROSITE" id="PS50887"/>
    </source>
</evidence>
<dbReference type="EMBL" id="JBEPIJ010000002">
    <property type="protein sequence ID" value="MES0872949.1"/>
    <property type="molecule type" value="Genomic_DNA"/>
</dbReference>
<dbReference type="PROSITE" id="PS50112">
    <property type="entry name" value="PAS"/>
    <property type="match status" value="3"/>
</dbReference>